<dbReference type="Proteomes" id="UP000092631">
    <property type="component" value="Chromosome"/>
</dbReference>
<keyword evidence="1" id="KW-0472">Membrane</keyword>
<protein>
    <submittedName>
        <fullName evidence="2">Uncharacterized protein</fullName>
    </submittedName>
</protein>
<dbReference type="RefSeq" id="WP_065538773.1">
    <property type="nucleotide sequence ID" value="NZ_CAPDLJ010000023.1"/>
</dbReference>
<proteinExistence type="predicted"/>
<organism evidence="2 3">
    <name type="scientific">Bacteroides caecimuris</name>
    <dbReference type="NCBI Taxonomy" id="1796613"/>
    <lineage>
        <taxon>Bacteria</taxon>
        <taxon>Pseudomonadati</taxon>
        <taxon>Bacteroidota</taxon>
        <taxon>Bacteroidia</taxon>
        <taxon>Bacteroidales</taxon>
        <taxon>Bacteroidaceae</taxon>
        <taxon>Bacteroides</taxon>
    </lineage>
</organism>
<keyword evidence="3" id="KW-1185">Reference proteome</keyword>
<feature type="transmembrane region" description="Helical" evidence="1">
    <location>
        <begin position="34"/>
        <end position="60"/>
    </location>
</feature>
<keyword evidence="1" id="KW-1133">Transmembrane helix</keyword>
<evidence type="ECO:0000313" key="2">
    <source>
        <dbReference type="EMBL" id="ANU57812.1"/>
    </source>
</evidence>
<dbReference type="GeneID" id="82187415"/>
<gene>
    <name evidence="2" type="ORF">A4V03_09715</name>
</gene>
<dbReference type="OrthoDB" id="1038795at2"/>
<name>A0A1C7H1X6_9BACE</name>
<dbReference type="AlphaFoldDB" id="A0A1C7H1X6"/>
<dbReference type="EMBL" id="CP015401">
    <property type="protein sequence ID" value="ANU57812.1"/>
    <property type="molecule type" value="Genomic_DNA"/>
</dbReference>
<keyword evidence="1" id="KW-0812">Transmembrane</keyword>
<evidence type="ECO:0000313" key="3">
    <source>
        <dbReference type="Proteomes" id="UP000092631"/>
    </source>
</evidence>
<feature type="transmembrane region" description="Helical" evidence="1">
    <location>
        <begin position="81"/>
        <end position="103"/>
    </location>
</feature>
<evidence type="ECO:0000256" key="1">
    <source>
        <dbReference type="SAM" id="Phobius"/>
    </source>
</evidence>
<feature type="transmembrane region" description="Helical" evidence="1">
    <location>
        <begin position="109"/>
        <end position="127"/>
    </location>
</feature>
<sequence length="139" mass="15583">MFGIEFVAGQFVKATLKSAANQLLSDQVAKTVKRHAWCASLVMILPTFGLDSFLFIGVLWHMYKRICDLVNIPFWEHFVSTCLIAIIVNLVFAFMASLFLSFIPLGDSLLAFVQIMLSGIAYLKALTVKYNSEQSISHE</sequence>
<accession>A0A1C7H1X6</accession>
<dbReference type="KEGG" id="bcae:A4V03_09715"/>
<reference evidence="3" key="1">
    <citation type="submission" date="2016-04" db="EMBL/GenBank/DDBJ databases">
        <title>Complete Genome Sequences of Twelve Strains of a Stable Defined Moderately Diverse Mouse Microbiota 2 (sDMDMm2).</title>
        <authorList>
            <person name="Uchimura Y."/>
            <person name="Wyss M."/>
            <person name="Brugiroux S."/>
            <person name="Limenitakis J.P."/>
            <person name="Stecher B."/>
            <person name="McCoy K.D."/>
            <person name="Macpherson A.J."/>
        </authorList>
    </citation>
    <scope>NUCLEOTIDE SEQUENCE [LARGE SCALE GENOMIC DNA]</scope>
    <source>
        <strain evidence="3">I48</strain>
    </source>
</reference>